<keyword evidence="3" id="KW-1185">Reference proteome</keyword>
<feature type="non-terminal residue" evidence="1">
    <location>
        <position position="93"/>
    </location>
</feature>
<proteinExistence type="predicted"/>
<dbReference type="AlphaFoldDB" id="A0ABD0JSV2"/>
<evidence type="ECO:0000313" key="3">
    <source>
        <dbReference type="Proteomes" id="UP001519460"/>
    </source>
</evidence>
<dbReference type="EMBL" id="JACVVK020000056">
    <property type="protein sequence ID" value="KAK7497711.1"/>
    <property type="molecule type" value="Genomic_DNA"/>
</dbReference>
<accession>A0ABD0JSV2</accession>
<evidence type="ECO:0000313" key="2">
    <source>
        <dbReference type="EMBL" id="KAK7497711.1"/>
    </source>
</evidence>
<name>A0ABD0JSV2_9CAEN</name>
<evidence type="ECO:0000313" key="1">
    <source>
        <dbReference type="EMBL" id="KAK7478190.1"/>
    </source>
</evidence>
<comment type="caution">
    <text evidence="1">The sequence shown here is derived from an EMBL/GenBank/DDBJ whole genome shotgun (WGS) entry which is preliminary data.</text>
</comment>
<dbReference type="EMBL" id="JACVVK020000331">
    <property type="protein sequence ID" value="KAK7478190.1"/>
    <property type="molecule type" value="Genomic_DNA"/>
</dbReference>
<gene>
    <name evidence="2" type="ORF">BaRGS_00011106</name>
    <name evidence="1" type="ORF">BaRGS_00030551</name>
</gene>
<dbReference type="Proteomes" id="UP001519460">
    <property type="component" value="Unassembled WGS sequence"/>
</dbReference>
<reference evidence="1" key="1">
    <citation type="submission" date="2020-09" db="EMBL/GenBank/DDBJ databases">
        <authorList>
            <person name="Won Y."/>
        </authorList>
    </citation>
    <scope>NUCLEOTIDE SEQUENCE</scope>
    <source>
        <strain evidence="1">Wonlab-2016</strain>
        <tissue evidence="1">Foot muscle</tissue>
    </source>
</reference>
<feature type="non-terminal residue" evidence="1">
    <location>
        <position position="1"/>
    </location>
</feature>
<protein>
    <submittedName>
        <fullName evidence="1">Uncharacterized protein</fullName>
    </submittedName>
</protein>
<reference evidence="1" key="3">
    <citation type="submission" date="2023-01" db="EMBL/GenBank/DDBJ databases">
        <authorList>
            <person name="Patra A."/>
        </authorList>
    </citation>
    <scope>NUCLEOTIDE SEQUENCE</scope>
    <source>
        <strain evidence="1">Wonlab-2016</strain>
        <tissue evidence="1">Foot muscle</tissue>
    </source>
</reference>
<sequence length="93" mass="10077">QVLLIPASSGQLERPVTEAGGVGDRVRCHIVVPARTARSDLTEGQVKRLRETVRCHTVIPAQTDLAERQVQRNGDGLAEEAELLKSGVRKPEG</sequence>
<reference evidence="1 3" key="2">
    <citation type="journal article" date="2023" name="Sci. Data">
        <title>Genome assembly of the Korean intertidal mud-creeper Batillaria attramentaria.</title>
        <authorList>
            <person name="Patra A.K."/>
            <person name="Ho P.T."/>
            <person name="Jun S."/>
            <person name="Lee S.J."/>
            <person name="Kim Y."/>
            <person name="Won Y.J."/>
        </authorList>
    </citation>
    <scope>NUCLEOTIDE SEQUENCE [LARGE SCALE GENOMIC DNA]</scope>
    <source>
        <strain evidence="1">Wonlab-2016</strain>
    </source>
</reference>
<organism evidence="1 3">
    <name type="scientific">Batillaria attramentaria</name>
    <dbReference type="NCBI Taxonomy" id="370345"/>
    <lineage>
        <taxon>Eukaryota</taxon>
        <taxon>Metazoa</taxon>
        <taxon>Spiralia</taxon>
        <taxon>Lophotrochozoa</taxon>
        <taxon>Mollusca</taxon>
        <taxon>Gastropoda</taxon>
        <taxon>Caenogastropoda</taxon>
        <taxon>Sorbeoconcha</taxon>
        <taxon>Cerithioidea</taxon>
        <taxon>Batillariidae</taxon>
        <taxon>Batillaria</taxon>
    </lineage>
</organism>